<reference evidence="2" key="1">
    <citation type="submission" date="2015-12" db="EMBL/GenBank/DDBJ databases">
        <authorList>
            <person name="Tikhonova T.V."/>
            <person name="Pavlov A.R."/>
            <person name="Beletsky A.V."/>
            <person name="Mardanov A.V."/>
            <person name="Sorokin D.Y."/>
            <person name="Ravin N.V."/>
            <person name="Popov V.O."/>
        </authorList>
    </citation>
    <scope>NUCLEOTIDE SEQUENCE</scope>
    <source>
        <strain evidence="2">DSM 14787</strain>
    </source>
</reference>
<dbReference type="HAMAP" id="MF_00386">
    <property type="entry name" value="UPF0161_YidD"/>
    <property type="match status" value="1"/>
</dbReference>
<name>L0E0T4_THIND</name>
<organism evidence="2 3">
    <name type="scientific">Thioalkalivibrio nitratireducens (strain DSM 14787 / UNIQEM 213 / ALEN2)</name>
    <dbReference type="NCBI Taxonomy" id="1255043"/>
    <lineage>
        <taxon>Bacteria</taxon>
        <taxon>Pseudomonadati</taxon>
        <taxon>Pseudomonadota</taxon>
        <taxon>Gammaproteobacteria</taxon>
        <taxon>Chromatiales</taxon>
        <taxon>Ectothiorhodospiraceae</taxon>
        <taxon>Thioalkalivibrio</taxon>
    </lineage>
</organism>
<dbReference type="AlphaFoldDB" id="L0E0T4"/>
<comment type="function">
    <text evidence="1">Could be involved in insertion of integral membrane proteins into the membrane.</text>
</comment>
<dbReference type="RefSeq" id="WP_015260526.1">
    <property type="nucleotide sequence ID" value="NC_019902.2"/>
</dbReference>
<dbReference type="OrthoDB" id="9801753at2"/>
<evidence type="ECO:0000256" key="1">
    <source>
        <dbReference type="HAMAP-Rule" id="MF_00386"/>
    </source>
</evidence>
<dbReference type="SMART" id="SM01234">
    <property type="entry name" value="Haemolytic"/>
    <property type="match status" value="1"/>
</dbReference>
<dbReference type="PANTHER" id="PTHR33383">
    <property type="entry name" value="MEMBRANE PROTEIN INSERTION EFFICIENCY FACTOR-RELATED"/>
    <property type="match status" value="1"/>
</dbReference>
<protein>
    <recommendedName>
        <fullName evidence="1">Putative membrane protein insertion efficiency factor</fullName>
    </recommendedName>
</protein>
<dbReference type="Pfam" id="PF01809">
    <property type="entry name" value="YidD"/>
    <property type="match status" value="1"/>
</dbReference>
<comment type="similarity">
    <text evidence="1">Belongs to the UPF0161 family.</text>
</comment>
<dbReference type="HOGENOM" id="CLU_144811_6_1_6"/>
<keyword evidence="1" id="KW-1003">Cell membrane</keyword>
<dbReference type="InterPro" id="IPR002696">
    <property type="entry name" value="Membr_insert_effic_factor_YidD"/>
</dbReference>
<sequence length="80" mass="9252">MIRTLILMPIRLYQYAISPFMAPHCRYYPSCSEYTAEAVSRHGALRGLWLGVRRVSRCHPWSEGGYDPVPETTPTHESRK</sequence>
<dbReference type="NCBIfam" id="TIGR00278">
    <property type="entry name" value="membrane protein insertion efficiency factor YidD"/>
    <property type="match status" value="1"/>
</dbReference>
<proteinExistence type="inferred from homology"/>
<dbReference type="STRING" id="1255043.TVNIR_3808"/>
<dbReference type="EMBL" id="CP003989">
    <property type="protein sequence ID" value="AGA35434.1"/>
    <property type="molecule type" value="Genomic_DNA"/>
</dbReference>
<keyword evidence="1" id="KW-0997">Cell inner membrane</keyword>
<gene>
    <name evidence="2" type="primary">yidD [C]</name>
    <name evidence="2" type="ordered locus">TVNIR_3808</name>
</gene>
<keyword evidence="3" id="KW-1185">Reference proteome</keyword>
<dbReference type="PATRIC" id="fig|1255043.3.peg.3843"/>
<evidence type="ECO:0000313" key="2">
    <source>
        <dbReference type="EMBL" id="AGA35434.1"/>
    </source>
</evidence>
<dbReference type="eggNOG" id="COG0759">
    <property type="taxonomic scope" value="Bacteria"/>
</dbReference>
<dbReference type="PANTHER" id="PTHR33383:SF1">
    <property type="entry name" value="MEMBRANE PROTEIN INSERTION EFFICIENCY FACTOR-RELATED"/>
    <property type="match status" value="1"/>
</dbReference>
<comment type="subcellular location">
    <subcellularLocation>
        <location evidence="1">Cell inner membrane</location>
        <topology evidence="1">Peripheral membrane protein</topology>
        <orientation evidence="1">Cytoplasmic side</orientation>
    </subcellularLocation>
</comment>
<dbReference type="Proteomes" id="UP000010809">
    <property type="component" value="Chromosome"/>
</dbReference>
<accession>L0E0T4</accession>
<dbReference type="KEGG" id="tni:TVNIR_3808"/>
<evidence type="ECO:0000313" key="3">
    <source>
        <dbReference type="Proteomes" id="UP000010809"/>
    </source>
</evidence>
<keyword evidence="1" id="KW-0472">Membrane</keyword>
<dbReference type="GO" id="GO:0005886">
    <property type="term" value="C:plasma membrane"/>
    <property type="evidence" value="ECO:0007669"/>
    <property type="project" value="UniProtKB-SubCell"/>
</dbReference>